<feature type="disulfide bond" evidence="7">
    <location>
        <begin position="360"/>
        <end position="407"/>
    </location>
</feature>
<organism evidence="11 12">
    <name type="scientific">Scomber scombrus</name>
    <name type="common">Atlantic mackerel</name>
    <name type="synonym">Scomber vernalis</name>
    <dbReference type="NCBI Taxonomy" id="13677"/>
    <lineage>
        <taxon>Eukaryota</taxon>
        <taxon>Metazoa</taxon>
        <taxon>Chordata</taxon>
        <taxon>Craniata</taxon>
        <taxon>Vertebrata</taxon>
        <taxon>Euteleostomi</taxon>
        <taxon>Actinopterygii</taxon>
        <taxon>Neopterygii</taxon>
        <taxon>Teleostei</taxon>
        <taxon>Neoteleostei</taxon>
        <taxon>Acanthomorphata</taxon>
        <taxon>Pelagiaria</taxon>
        <taxon>Scombriformes</taxon>
        <taxon>Scombridae</taxon>
        <taxon>Scomber</taxon>
    </lineage>
</organism>
<proteinExistence type="inferred from homology"/>
<dbReference type="SMART" id="SM00034">
    <property type="entry name" value="CLECT"/>
    <property type="match status" value="1"/>
</dbReference>
<feature type="binding site" evidence="6">
    <location>
        <position position="339"/>
    </location>
    <ligand>
        <name>Ca(2+)</name>
        <dbReference type="ChEBI" id="CHEBI:29108"/>
    </ligand>
</feature>
<dbReference type="SMART" id="SM00085">
    <property type="entry name" value="PA2c"/>
    <property type="match status" value="1"/>
</dbReference>
<feature type="transmembrane region" description="Helical" evidence="9">
    <location>
        <begin position="57"/>
        <end position="79"/>
    </location>
</feature>
<feature type="binding site" evidence="6">
    <location>
        <position position="341"/>
    </location>
    <ligand>
        <name>Ca(2+)</name>
        <dbReference type="ChEBI" id="CHEBI:29108"/>
    </ligand>
</feature>
<keyword evidence="2" id="KW-0964">Secreted</keyword>
<protein>
    <recommendedName>
        <fullName evidence="10">C-type lectin domain-containing protein</fullName>
    </recommendedName>
</protein>
<keyword evidence="9" id="KW-0472">Membrane</keyword>
<evidence type="ECO:0000256" key="2">
    <source>
        <dbReference type="ARBA" id="ARBA00022525"/>
    </source>
</evidence>
<dbReference type="Gene3D" id="1.20.90.10">
    <property type="entry name" value="Phospholipase A2 domain"/>
    <property type="match status" value="1"/>
</dbReference>
<reference evidence="11 12" key="1">
    <citation type="submission" date="2024-01" db="EMBL/GenBank/DDBJ databases">
        <authorList>
            <person name="Alioto T."/>
            <person name="Alioto T."/>
            <person name="Gomez Garrido J."/>
        </authorList>
    </citation>
    <scope>NUCLEOTIDE SEQUENCE [LARGE SCALE GENOMIC DNA]</scope>
</reference>
<dbReference type="PROSITE" id="PS00118">
    <property type="entry name" value="PA2_HIS"/>
    <property type="match status" value="1"/>
</dbReference>
<evidence type="ECO:0000256" key="1">
    <source>
        <dbReference type="ARBA" id="ARBA00004613"/>
    </source>
</evidence>
<keyword evidence="6" id="KW-0479">Metal-binding</keyword>
<dbReference type="InterPro" id="IPR050111">
    <property type="entry name" value="C-type_lectin/snaclec_domain"/>
</dbReference>
<keyword evidence="9" id="KW-0812">Transmembrane</keyword>
<dbReference type="GO" id="GO:0050482">
    <property type="term" value="P:arachidonate secretion"/>
    <property type="evidence" value="ECO:0007669"/>
    <property type="project" value="InterPro"/>
</dbReference>
<dbReference type="PROSITE" id="PS00119">
    <property type="entry name" value="PA2_ASP"/>
    <property type="match status" value="1"/>
</dbReference>
<dbReference type="AlphaFoldDB" id="A0AAV1MTV6"/>
<dbReference type="Pfam" id="PF00068">
    <property type="entry name" value="Phospholip_A2_1"/>
    <property type="match status" value="1"/>
</dbReference>
<dbReference type="GO" id="GO:0016042">
    <property type="term" value="P:lipid catabolic process"/>
    <property type="evidence" value="ECO:0007669"/>
    <property type="project" value="InterPro"/>
</dbReference>
<keyword evidence="4 7" id="KW-1015">Disulfide bond</keyword>
<gene>
    <name evidence="11" type="ORF">FSCOSCO3_A014339</name>
</gene>
<dbReference type="Proteomes" id="UP001314229">
    <property type="component" value="Unassembled WGS sequence"/>
</dbReference>
<comment type="subcellular location">
    <subcellularLocation>
        <location evidence="1">Secreted</location>
    </subcellularLocation>
</comment>
<dbReference type="InterPro" id="IPR016187">
    <property type="entry name" value="CTDL_fold"/>
</dbReference>
<dbReference type="GO" id="GO:0005509">
    <property type="term" value="F:calcium ion binding"/>
    <property type="evidence" value="ECO:0007669"/>
    <property type="project" value="InterPro"/>
</dbReference>
<dbReference type="InterPro" id="IPR001211">
    <property type="entry name" value="PLA2"/>
</dbReference>
<keyword evidence="6" id="KW-0106">Calcium</keyword>
<dbReference type="EMBL" id="CAWUFR010000003">
    <property type="protein sequence ID" value="CAK6950407.1"/>
    <property type="molecule type" value="Genomic_DNA"/>
</dbReference>
<dbReference type="InterPro" id="IPR033112">
    <property type="entry name" value="PLA2_Asp_AS"/>
</dbReference>
<dbReference type="FunFam" id="1.20.90.10:FF:000007">
    <property type="entry name" value="Acidic phospholipase A2"/>
    <property type="match status" value="1"/>
</dbReference>
<dbReference type="SUPFAM" id="SSF56436">
    <property type="entry name" value="C-type lectin-like"/>
    <property type="match status" value="1"/>
</dbReference>
<comment type="cofactor">
    <cofactor evidence="6">
        <name>Ca(2+)</name>
        <dbReference type="ChEBI" id="CHEBI:29108"/>
    </cofactor>
    <text evidence="6">Binds 1 Ca(2+) ion per subunit.</text>
</comment>
<dbReference type="Pfam" id="PF00059">
    <property type="entry name" value="Lectin_C"/>
    <property type="match status" value="1"/>
</dbReference>
<evidence type="ECO:0000256" key="9">
    <source>
        <dbReference type="SAM" id="Phobius"/>
    </source>
</evidence>
<evidence type="ECO:0000256" key="4">
    <source>
        <dbReference type="ARBA" id="ARBA00023157"/>
    </source>
</evidence>
<dbReference type="InterPro" id="IPR033989">
    <property type="entry name" value="CD209-like_CTLD"/>
</dbReference>
<dbReference type="InterPro" id="IPR018378">
    <property type="entry name" value="C-type_lectin_CS"/>
</dbReference>
<evidence type="ECO:0000313" key="12">
    <source>
        <dbReference type="Proteomes" id="UP001314229"/>
    </source>
</evidence>
<evidence type="ECO:0000313" key="11">
    <source>
        <dbReference type="EMBL" id="CAK6950407.1"/>
    </source>
</evidence>
<feature type="active site" evidence="5">
    <location>
        <position position="408"/>
    </location>
</feature>
<sequence>MGITILRCLLHTESNQRSTDILVDEAMDSEYHQFEAPHGSSVRREQKFTIEKGMKKIVVSVLYGVLVLLLLILLMVTGIKFSQLNKEVTDVKLHLDRISHRIPSSASSSALHTDGAKPVQEVLLSSLVPVRGMCREGWVSFQTSCYLLSRAAATWRKAEEQCRRDGAHLVVLNNVEEVDYISKIVDISVNYWIGLVERDHEDHWSWVDGTDFTSTQAFWDDGQPDNWDYRENGEDCGQLHASEKRKRKLWNDADCNLPYRFICEKRLSLTPYKSKLTKIQYFLTVAMNLKTSLLLLVLTVCTVSGAQLPKALWQFGLMIECTQTDVSALKYNDYGCWCGFGGQGTPRDEADACCRTHDECYYTARRAPGCTAIADLPYILSYKFTCSNQQVTCSDINSKCQAAVCECDRVAAHCFAQSPYNPENKNLDPKVHCVN</sequence>
<evidence type="ECO:0000256" key="6">
    <source>
        <dbReference type="PIRSR" id="PIRSR601211-2"/>
    </source>
</evidence>
<dbReference type="GO" id="GO:0005576">
    <property type="term" value="C:extracellular region"/>
    <property type="evidence" value="ECO:0007669"/>
    <property type="project" value="UniProtKB-SubCell"/>
</dbReference>
<dbReference type="Gene3D" id="3.10.100.10">
    <property type="entry name" value="Mannose-Binding Protein A, subunit A"/>
    <property type="match status" value="1"/>
</dbReference>
<feature type="active site" evidence="5">
    <location>
        <position position="357"/>
    </location>
</feature>
<feature type="disulfide bond" evidence="7">
    <location>
        <begin position="353"/>
        <end position="414"/>
    </location>
</feature>
<dbReference type="CDD" id="cd00125">
    <property type="entry name" value="PLA2c"/>
    <property type="match status" value="1"/>
</dbReference>
<dbReference type="GO" id="GO:0030246">
    <property type="term" value="F:carbohydrate binding"/>
    <property type="evidence" value="ECO:0007669"/>
    <property type="project" value="UniProtKB-KW"/>
</dbReference>
<dbReference type="PROSITE" id="PS00615">
    <property type="entry name" value="C_TYPE_LECTIN_1"/>
    <property type="match status" value="1"/>
</dbReference>
<feature type="domain" description="C-type lectin" evidence="10">
    <location>
        <begin position="141"/>
        <end position="264"/>
    </location>
</feature>
<keyword evidence="12" id="KW-1185">Reference proteome</keyword>
<evidence type="ECO:0000256" key="5">
    <source>
        <dbReference type="PIRSR" id="PIRSR601211-1"/>
    </source>
</evidence>
<keyword evidence="3" id="KW-0430">Lectin</keyword>
<feature type="disulfide bond" evidence="7">
    <location>
        <begin position="338"/>
        <end position="354"/>
    </location>
</feature>
<evidence type="ECO:0000256" key="3">
    <source>
        <dbReference type="ARBA" id="ARBA00022734"/>
    </source>
</evidence>
<dbReference type="InterPro" id="IPR016090">
    <property type="entry name" value="PLA2-like_dom"/>
</dbReference>
<feature type="disulfide bond" evidence="7">
    <location>
        <begin position="393"/>
        <end position="405"/>
    </location>
</feature>
<evidence type="ECO:0000259" key="10">
    <source>
        <dbReference type="PROSITE" id="PS50041"/>
    </source>
</evidence>
<dbReference type="InterPro" id="IPR016186">
    <property type="entry name" value="C-type_lectin-like/link_sf"/>
</dbReference>
<feature type="disulfide bond" evidence="7">
    <location>
        <begin position="370"/>
        <end position="400"/>
    </location>
</feature>
<dbReference type="PRINTS" id="PR00389">
    <property type="entry name" value="PHPHLIPASEA2"/>
</dbReference>
<accession>A0AAV1MTV6</accession>
<comment type="similarity">
    <text evidence="8">Belongs to the phospholipase A2 family.</text>
</comment>
<name>A0AAV1MTV6_SCOSC</name>
<dbReference type="InterPro" id="IPR033113">
    <property type="entry name" value="PLA2_histidine"/>
</dbReference>
<dbReference type="GO" id="GO:0006644">
    <property type="term" value="P:phospholipid metabolic process"/>
    <property type="evidence" value="ECO:0007669"/>
    <property type="project" value="InterPro"/>
</dbReference>
<keyword evidence="9" id="KW-1133">Transmembrane helix</keyword>
<feature type="binding site" evidence="6">
    <location>
        <position position="358"/>
    </location>
    <ligand>
        <name>Ca(2+)</name>
        <dbReference type="ChEBI" id="CHEBI:29108"/>
    </ligand>
</feature>
<dbReference type="PROSITE" id="PS50041">
    <property type="entry name" value="C_TYPE_LECTIN_2"/>
    <property type="match status" value="1"/>
</dbReference>
<evidence type="ECO:0000256" key="7">
    <source>
        <dbReference type="PIRSR" id="PIRSR601211-3"/>
    </source>
</evidence>
<dbReference type="SUPFAM" id="SSF48619">
    <property type="entry name" value="Phospholipase A2, PLA2"/>
    <property type="match status" value="1"/>
</dbReference>
<comment type="caution">
    <text evidence="11">The sequence shown here is derived from an EMBL/GenBank/DDBJ whole genome shotgun (WGS) entry which is preliminary data.</text>
</comment>
<dbReference type="PANTHER" id="PTHR22803">
    <property type="entry name" value="MANNOSE, PHOSPHOLIPASE, LECTIN RECEPTOR RELATED"/>
    <property type="match status" value="1"/>
</dbReference>
<dbReference type="InterPro" id="IPR036444">
    <property type="entry name" value="PLipase_A2_dom_sf"/>
</dbReference>
<dbReference type="InterPro" id="IPR001304">
    <property type="entry name" value="C-type_lectin-like"/>
</dbReference>
<evidence type="ECO:0000256" key="8">
    <source>
        <dbReference type="RuleBase" id="RU003654"/>
    </source>
</evidence>
<dbReference type="GO" id="GO:0004623">
    <property type="term" value="F:phospholipase A2 activity"/>
    <property type="evidence" value="ECO:0007669"/>
    <property type="project" value="InterPro"/>
</dbReference>
<dbReference type="CDD" id="cd03590">
    <property type="entry name" value="CLECT_DC-SIGN_like"/>
    <property type="match status" value="1"/>
</dbReference>